<feature type="compositionally biased region" description="Basic and acidic residues" evidence="1">
    <location>
        <begin position="464"/>
        <end position="481"/>
    </location>
</feature>
<dbReference type="GO" id="GO:0005737">
    <property type="term" value="C:cytoplasm"/>
    <property type="evidence" value="ECO:0007669"/>
    <property type="project" value="TreeGrafter"/>
</dbReference>
<evidence type="ECO:0000256" key="1">
    <source>
        <dbReference type="SAM" id="MobiDB-lite"/>
    </source>
</evidence>
<keyword evidence="3" id="KW-1185">Reference proteome</keyword>
<dbReference type="OrthoDB" id="1717591at2759"/>
<dbReference type="GO" id="GO:0030276">
    <property type="term" value="F:clathrin binding"/>
    <property type="evidence" value="ECO:0007669"/>
    <property type="project" value="TreeGrafter"/>
</dbReference>
<name>A0A9D5HCW5_9LILI</name>
<dbReference type="GO" id="GO:0072583">
    <property type="term" value="P:clathrin-dependent endocytosis"/>
    <property type="evidence" value="ECO:0007669"/>
    <property type="project" value="TreeGrafter"/>
</dbReference>
<comment type="caution">
    <text evidence="2">The sequence shown here is derived from an EMBL/GenBank/DDBJ whole genome shotgun (WGS) entry which is preliminary data.</text>
</comment>
<proteinExistence type="predicted"/>
<sequence length="727" mass="81559">MAELKAARPVDSGGVRCSSLVDSSKEDDFAEIFGGLEASCSIPFLELPVGIEDPDDAKVGEGRVVNDYEEIFGRFAGVNLGISCGEMTMPDDFSGRVPKKIIFGPQGVESSILSSQGSDGDLVACLEKDQTLLDSDPSNDRLKQFSMSHHKAVGRSIEQTTSDTKHVIQLNAILRHAFVAKACSSENSERDNVSQMAAYGLNPKRDSNETITSREQGKTSMPASKSIKNSMNDTNDLGQLNTNPPTSEDDFVNLKPHWSSSSCCSTSTGGISSPEVTYATASDISLQTQPLFVSPPSRPPPKVAYNHSRPEIKMFTNTKDDVCERGLLRKTNKSPKYWEGFSKGDTSQNSSRDSSPCFYDAEVDGSSAAVAAAAAADAAMKEAIKQAQVRLKIARASMDRNRDSFKGGKNLVKSDSINCKDEEAEVVKTFGEDITRITTAKEDEEMNRIIPQEMQKHWRATKIDSNHEEKESKAAEEEHALQGKKTKSSQSNLEERSGEWKIEKQAYDEKFKMVQQVSEQVNIEKEMIAKEDKDEQENKVGKIPFELKKTRKLWAVYESHELKNKIKLNADILPSREEEIREIISAIRGVHVHEKTMNMLGRAYDSSLEEETEEKPEEARMVYLGVEDEAKQIDIQKTSTDEICEKNLENFDHDCRYEKFHKFEEKNNNLETAKKVDRRQESKTKPYIASEPRESEKGRKLTNKTSVNLRRNLNCRTDPLSQKRWRN</sequence>
<dbReference type="AlphaFoldDB" id="A0A9D5HCW5"/>
<reference evidence="2" key="1">
    <citation type="submission" date="2021-03" db="EMBL/GenBank/DDBJ databases">
        <authorList>
            <person name="Li Z."/>
            <person name="Yang C."/>
        </authorList>
    </citation>
    <scope>NUCLEOTIDE SEQUENCE</scope>
    <source>
        <strain evidence="2">Dzin_1.0</strain>
        <tissue evidence="2">Leaf</tissue>
    </source>
</reference>
<feature type="region of interest" description="Disordered" evidence="1">
    <location>
        <begin position="671"/>
        <end position="706"/>
    </location>
</feature>
<evidence type="ECO:0000313" key="2">
    <source>
        <dbReference type="EMBL" id="KAJ0971672.1"/>
    </source>
</evidence>
<dbReference type="Proteomes" id="UP001085076">
    <property type="component" value="Miscellaneous, Linkage group lg05"/>
</dbReference>
<dbReference type="PANTHER" id="PTHR23172">
    <property type="entry name" value="AUXILIN/CYCLIN G-ASSOCIATED KINASE-RELATED"/>
    <property type="match status" value="1"/>
</dbReference>
<feature type="region of interest" description="Disordered" evidence="1">
    <location>
        <begin position="198"/>
        <end position="250"/>
    </location>
</feature>
<evidence type="ECO:0000313" key="3">
    <source>
        <dbReference type="Proteomes" id="UP001085076"/>
    </source>
</evidence>
<protein>
    <submittedName>
        <fullName evidence="2">Uncharacterized protein</fullName>
    </submittedName>
</protein>
<dbReference type="PANTHER" id="PTHR23172:SF87">
    <property type="entry name" value="CHAPERONE DNAJ-DOMAIN SUPERFAMILY PROTEIN"/>
    <property type="match status" value="1"/>
</dbReference>
<feature type="region of interest" description="Disordered" evidence="1">
    <location>
        <begin position="464"/>
        <end position="498"/>
    </location>
</feature>
<dbReference type="EMBL" id="JAGGNH010000005">
    <property type="protein sequence ID" value="KAJ0971672.1"/>
    <property type="molecule type" value="Genomic_DNA"/>
</dbReference>
<dbReference type="GO" id="GO:0031982">
    <property type="term" value="C:vesicle"/>
    <property type="evidence" value="ECO:0007669"/>
    <property type="project" value="TreeGrafter"/>
</dbReference>
<feature type="compositionally biased region" description="Polar residues" evidence="1">
    <location>
        <begin position="209"/>
        <end position="246"/>
    </location>
</feature>
<reference evidence="2" key="2">
    <citation type="journal article" date="2022" name="Hortic Res">
        <title>The genome of Dioscorea zingiberensis sheds light on the biosynthesis, origin and evolution of the medicinally important diosgenin saponins.</title>
        <authorList>
            <person name="Li Y."/>
            <person name="Tan C."/>
            <person name="Li Z."/>
            <person name="Guo J."/>
            <person name="Li S."/>
            <person name="Chen X."/>
            <person name="Wang C."/>
            <person name="Dai X."/>
            <person name="Yang H."/>
            <person name="Song W."/>
            <person name="Hou L."/>
            <person name="Xu J."/>
            <person name="Tong Z."/>
            <person name="Xu A."/>
            <person name="Yuan X."/>
            <person name="Wang W."/>
            <person name="Yang Q."/>
            <person name="Chen L."/>
            <person name="Sun Z."/>
            <person name="Wang K."/>
            <person name="Pan B."/>
            <person name="Chen J."/>
            <person name="Bao Y."/>
            <person name="Liu F."/>
            <person name="Qi X."/>
            <person name="Gang D.R."/>
            <person name="Wen J."/>
            <person name="Li J."/>
        </authorList>
    </citation>
    <scope>NUCLEOTIDE SEQUENCE</scope>
    <source>
        <strain evidence="2">Dzin_1.0</strain>
    </source>
</reference>
<feature type="compositionally biased region" description="Basic and acidic residues" evidence="1">
    <location>
        <begin position="671"/>
        <end position="684"/>
    </location>
</feature>
<organism evidence="2 3">
    <name type="scientific">Dioscorea zingiberensis</name>
    <dbReference type="NCBI Taxonomy" id="325984"/>
    <lineage>
        <taxon>Eukaryota</taxon>
        <taxon>Viridiplantae</taxon>
        <taxon>Streptophyta</taxon>
        <taxon>Embryophyta</taxon>
        <taxon>Tracheophyta</taxon>
        <taxon>Spermatophyta</taxon>
        <taxon>Magnoliopsida</taxon>
        <taxon>Liliopsida</taxon>
        <taxon>Dioscoreales</taxon>
        <taxon>Dioscoreaceae</taxon>
        <taxon>Dioscorea</taxon>
    </lineage>
</organism>
<accession>A0A9D5HCW5</accession>
<dbReference type="GO" id="GO:0072318">
    <property type="term" value="P:clathrin coat disassembly"/>
    <property type="evidence" value="ECO:0007669"/>
    <property type="project" value="TreeGrafter"/>
</dbReference>
<gene>
    <name evidence="2" type="ORF">J5N97_019631</name>
</gene>